<dbReference type="Proteomes" id="UP000276215">
    <property type="component" value="Unassembled WGS sequence"/>
</dbReference>
<feature type="transmembrane region" description="Helical" evidence="1">
    <location>
        <begin position="7"/>
        <end position="27"/>
    </location>
</feature>
<protein>
    <submittedName>
        <fullName evidence="2">Uncharacterized protein</fullName>
    </submittedName>
</protein>
<feature type="transmembrane region" description="Helical" evidence="1">
    <location>
        <begin position="73"/>
        <end position="97"/>
    </location>
</feature>
<evidence type="ECO:0000313" key="3">
    <source>
        <dbReference type="Proteomes" id="UP000276215"/>
    </source>
</evidence>
<proteinExistence type="predicted"/>
<sequence>MLFDGWWFYLFPLQFTFSAFFCNTFFLGEQLLPSPSAFIFIPFVFSTFFSLLIFLPAFLFMVTSCHLFPHLSFLLILHFCVSLFSVTIAYFILFYFVCFSFPFFLYILLFSFLATINYAVWWGQRLLRPLSDRTLRS</sequence>
<dbReference type="AlphaFoldDB" id="A0A3N4IWI8"/>
<accession>A0A3N4IWI8</accession>
<name>A0A3N4IWI8_9PEZI</name>
<keyword evidence="1" id="KW-0472">Membrane</keyword>
<keyword evidence="1" id="KW-0812">Transmembrane</keyword>
<evidence type="ECO:0000313" key="2">
    <source>
        <dbReference type="EMBL" id="RPA88661.1"/>
    </source>
</evidence>
<evidence type="ECO:0000256" key="1">
    <source>
        <dbReference type="SAM" id="Phobius"/>
    </source>
</evidence>
<keyword evidence="1" id="KW-1133">Transmembrane helix</keyword>
<reference evidence="2 3" key="1">
    <citation type="journal article" date="2018" name="Nat. Ecol. Evol.">
        <title>Pezizomycetes genomes reveal the molecular basis of ectomycorrhizal truffle lifestyle.</title>
        <authorList>
            <person name="Murat C."/>
            <person name="Payen T."/>
            <person name="Noel B."/>
            <person name="Kuo A."/>
            <person name="Morin E."/>
            <person name="Chen J."/>
            <person name="Kohler A."/>
            <person name="Krizsan K."/>
            <person name="Balestrini R."/>
            <person name="Da Silva C."/>
            <person name="Montanini B."/>
            <person name="Hainaut M."/>
            <person name="Levati E."/>
            <person name="Barry K.W."/>
            <person name="Belfiori B."/>
            <person name="Cichocki N."/>
            <person name="Clum A."/>
            <person name="Dockter R.B."/>
            <person name="Fauchery L."/>
            <person name="Guy J."/>
            <person name="Iotti M."/>
            <person name="Le Tacon F."/>
            <person name="Lindquist E.A."/>
            <person name="Lipzen A."/>
            <person name="Malagnac F."/>
            <person name="Mello A."/>
            <person name="Molinier V."/>
            <person name="Miyauchi S."/>
            <person name="Poulain J."/>
            <person name="Riccioni C."/>
            <person name="Rubini A."/>
            <person name="Sitrit Y."/>
            <person name="Splivallo R."/>
            <person name="Traeger S."/>
            <person name="Wang M."/>
            <person name="Zifcakova L."/>
            <person name="Wipf D."/>
            <person name="Zambonelli A."/>
            <person name="Paolocci F."/>
            <person name="Nowrousian M."/>
            <person name="Ottonello S."/>
            <person name="Baldrian P."/>
            <person name="Spatafora J.W."/>
            <person name="Henrissat B."/>
            <person name="Nagy L.G."/>
            <person name="Aury J.M."/>
            <person name="Wincker P."/>
            <person name="Grigoriev I.V."/>
            <person name="Bonfante P."/>
            <person name="Martin F.M."/>
        </authorList>
    </citation>
    <scope>NUCLEOTIDE SEQUENCE [LARGE SCALE GENOMIC DNA]</scope>
    <source>
        <strain evidence="2 3">120613-1</strain>
    </source>
</reference>
<organism evidence="2 3">
    <name type="scientific">Choiromyces venosus 120613-1</name>
    <dbReference type="NCBI Taxonomy" id="1336337"/>
    <lineage>
        <taxon>Eukaryota</taxon>
        <taxon>Fungi</taxon>
        <taxon>Dikarya</taxon>
        <taxon>Ascomycota</taxon>
        <taxon>Pezizomycotina</taxon>
        <taxon>Pezizomycetes</taxon>
        <taxon>Pezizales</taxon>
        <taxon>Tuberaceae</taxon>
        <taxon>Choiromyces</taxon>
    </lineage>
</organism>
<feature type="transmembrane region" description="Helical" evidence="1">
    <location>
        <begin position="103"/>
        <end position="123"/>
    </location>
</feature>
<dbReference type="EMBL" id="ML120721">
    <property type="protein sequence ID" value="RPA88661.1"/>
    <property type="molecule type" value="Genomic_DNA"/>
</dbReference>
<gene>
    <name evidence="2" type="ORF">L873DRAFT_913877</name>
</gene>
<keyword evidence="3" id="KW-1185">Reference proteome</keyword>
<feature type="transmembrane region" description="Helical" evidence="1">
    <location>
        <begin position="39"/>
        <end position="61"/>
    </location>
</feature>